<comment type="caution">
    <text evidence="1">The sequence shown here is derived from an EMBL/GenBank/DDBJ whole genome shotgun (WGS) entry which is preliminary data.</text>
</comment>
<dbReference type="Pfam" id="PF17269">
    <property type="entry name" value="DUF5335"/>
    <property type="match status" value="1"/>
</dbReference>
<keyword evidence="2" id="KW-1185">Reference proteome</keyword>
<reference evidence="1 2" key="1">
    <citation type="submission" date="2018-09" db="EMBL/GenBank/DDBJ databases">
        <authorList>
            <person name="Zhu H."/>
        </authorList>
    </citation>
    <scope>NUCLEOTIDE SEQUENCE [LARGE SCALE GENOMIC DNA]</scope>
    <source>
        <strain evidence="1 2">K2R10-39</strain>
    </source>
</reference>
<sequence>MISKVEKTAWGPYFDKMSKALEGARAEIEVDSLQLGSQIEAEWVPLLGITYDPKSDIVELVMEGLDHMIHHPREVYVDHDAAGMTSLEVIDDEDVRQIVRLHDPLLLPSSDTRH</sequence>
<dbReference type="EMBL" id="QYUN01000002">
    <property type="protein sequence ID" value="RJG06093.1"/>
    <property type="molecule type" value="Genomic_DNA"/>
</dbReference>
<gene>
    <name evidence="1" type="ORF">D3870_08815</name>
</gene>
<dbReference type="InterPro" id="IPR035223">
    <property type="entry name" value="DUF5335"/>
</dbReference>
<dbReference type="OrthoDB" id="8758272at2"/>
<organism evidence="1 2">
    <name type="scientific">Noviherbaspirillum cavernae</name>
    <dbReference type="NCBI Taxonomy" id="2320862"/>
    <lineage>
        <taxon>Bacteria</taxon>
        <taxon>Pseudomonadati</taxon>
        <taxon>Pseudomonadota</taxon>
        <taxon>Betaproteobacteria</taxon>
        <taxon>Burkholderiales</taxon>
        <taxon>Oxalobacteraceae</taxon>
        <taxon>Noviherbaspirillum</taxon>
    </lineage>
</organism>
<proteinExistence type="predicted"/>
<evidence type="ECO:0000313" key="1">
    <source>
        <dbReference type="EMBL" id="RJG06093.1"/>
    </source>
</evidence>
<name>A0A418X123_9BURK</name>
<evidence type="ECO:0000313" key="2">
    <source>
        <dbReference type="Proteomes" id="UP000285190"/>
    </source>
</evidence>
<dbReference type="AlphaFoldDB" id="A0A418X123"/>
<dbReference type="RefSeq" id="WP_119738359.1">
    <property type="nucleotide sequence ID" value="NZ_QYUN01000002.1"/>
</dbReference>
<protein>
    <submittedName>
        <fullName evidence="1">Uncharacterized protein</fullName>
    </submittedName>
</protein>
<dbReference type="Proteomes" id="UP000285190">
    <property type="component" value="Unassembled WGS sequence"/>
</dbReference>
<accession>A0A418X123</accession>